<comment type="subcellular location">
    <subcellularLocation>
        <location evidence="1">Membrane</location>
    </subcellularLocation>
</comment>
<feature type="domain" description="Peptidase S12 Pab87-related C-terminal" evidence="4">
    <location>
        <begin position="368"/>
        <end position="445"/>
    </location>
</feature>
<protein>
    <submittedName>
        <fullName evidence="5">Beta-lactamase family protein</fullName>
    </submittedName>
</protein>
<evidence type="ECO:0000259" key="4">
    <source>
        <dbReference type="Pfam" id="PF11954"/>
    </source>
</evidence>
<dbReference type="SUPFAM" id="SSF56601">
    <property type="entry name" value="beta-lactamase/transpeptidase-like"/>
    <property type="match status" value="1"/>
</dbReference>
<evidence type="ECO:0000313" key="6">
    <source>
        <dbReference type="Proteomes" id="UP001202180"/>
    </source>
</evidence>
<dbReference type="EMBL" id="JALPRF010000007">
    <property type="protein sequence ID" value="MCK8495244.1"/>
    <property type="molecule type" value="Genomic_DNA"/>
</dbReference>
<evidence type="ECO:0000256" key="1">
    <source>
        <dbReference type="ARBA" id="ARBA00004370"/>
    </source>
</evidence>
<dbReference type="Gene3D" id="3.40.710.10">
    <property type="entry name" value="DD-peptidase/beta-lactamase superfamily"/>
    <property type="match status" value="1"/>
</dbReference>
<accession>A0ABT0HST2</accession>
<reference evidence="5 6" key="1">
    <citation type="submission" date="2022-04" db="EMBL/GenBank/DDBJ databases">
        <title>Spirosoma sp. strain RP8 genome sequencing and assembly.</title>
        <authorList>
            <person name="Jung Y."/>
        </authorList>
    </citation>
    <scope>NUCLEOTIDE SEQUENCE [LARGE SCALE GENOMIC DNA]</scope>
    <source>
        <strain evidence="5 6">RP8</strain>
    </source>
</reference>
<organism evidence="5 6">
    <name type="scientific">Spirosoma liriopis</name>
    <dbReference type="NCBI Taxonomy" id="2937440"/>
    <lineage>
        <taxon>Bacteria</taxon>
        <taxon>Pseudomonadati</taxon>
        <taxon>Bacteroidota</taxon>
        <taxon>Cytophagia</taxon>
        <taxon>Cytophagales</taxon>
        <taxon>Cytophagaceae</taxon>
        <taxon>Spirosoma</taxon>
    </lineage>
</organism>
<dbReference type="InterPro" id="IPR021860">
    <property type="entry name" value="Peptidase_S12_Pab87-rel_C"/>
</dbReference>
<comment type="caution">
    <text evidence="5">The sequence shown here is derived from an EMBL/GenBank/DDBJ whole genome shotgun (WGS) entry which is preliminary data.</text>
</comment>
<proteinExistence type="predicted"/>
<dbReference type="PANTHER" id="PTHR46825:SF11">
    <property type="entry name" value="PENICILLIN-BINDING PROTEIN 4"/>
    <property type="match status" value="1"/>
</dbReference>
<dbReference type="PANTHER" id="PTHR46825">
    <property type="entry name" value="D-ALANYL-D-ALANINE-CARBOXYPEPTIDASE/ENDOPEPTIDASE AMPH"/>
    <property type="match status" value="1"/>
</dbReference>
<keyword evidence="6" id="KW-1185">Reference proteome</keyword>
<evidence type="ECO:0000259" key="3">
    <source>
        <dbReference type="Pfam" id="PF00144"/>
    </source>
</evidence>
<dbReference type="RefSeq" id="WP_248479968.1">
    <property type="nucleotide sequence ID" value="NZ_JALPRF010000007.1"/>
</dbReference>
<evidence type="ECO:0000256" key="2">
    <source>
        <dbReference type="ARBA" id="ARBA00023136"/>
    </source>
</evidence>
<dbReference type="Proteomes" id="UP001202180">
    <property type="component" value="Unassembled WGS sequence"/>
</dbReference>
<dbReference type="Pfam" id="PF00144">
    <property type="entry name" value="Beta-lactamase"/>
    <property type="match status" value="1"/>
</dbReference>
<dbReference type="InterPro" id="IPR012338">
    <property type="entry name" value="Beta-lactam/transpept-like"/>
</dbReference>
<gene>
    <name evidence="5" type="ORF">M0L20_25465</name>
</gene>
<keyword evidence="2" id="KW-0472">Membrane</keyword>
<feature type="domain" description="Beta-lactamase-related" evidence="3">
    <location>
        <begin position="38"/>
        <end position="350"/>
    </location>
</feature>
<dbReference type="InterPro" id="IPR050491">
    <property type="entry name" value="AmpC-like"/>
</dbReference>
<sequence>MRPFTSWPRVKKQSVQLIVFFLLATLSLQAQISQPRIDSILQAYSAIHQFNGSALVIQQDKTVYEKSLGYQDAASKRLLTQNSIFQIGSLTKSFTAVLILKLAQQNKLSLSDPISTYLPDYPRGNEIRIKHLLTNSGGIYEKFRKPTFYNQLRSTHPFSTEEMLAFFSQEPLDFDPGTQFSYSNSGFDLLGIIIEKVTGSSYAQAMHSYIFKPLNMTSSGFDFSRLSNDNKTTPYAYLSSTKQIDVKAWNASLTFSSGGLYSSTRDLQKFYQGLTEFKLISKEALDQATTPFLGGYGFGWYIDSLQGDRVIDHGGNVEGSTSYFLMMPERQTCIILLANITSTSLEKVGNSIYAALQNKPYRIPQSKREIQLTEQSLLNYVGRFEVSTHYQVGITKEAGKLVMKLNDEPKMTLLAEGEDLFFIDDSDMILEFIRKGGKIDQVRIRQGLTTKVADKKE</sequence>
<dbReference type="Pfam" id="PF11954">
    <property type="entry name" value="DUF3471"/>
    <property type="match status" value="1"/>
</dbReference>
<evidence type="ECO:0000313" key="5">
    <source>
        <dbReference type="EMBL" id="MCK8495244.1"/>
    </source>
</evidence>
<dbReference type="InterPro" id="IPR001466">
    <property type="entry name" value="Beta-lactam-related"/>
</dbReference>
<name>A0ABT0HST2_9BACT</name>